<dbReference type="InterPro" id="IPR002877">
    <property type="entry name" value="RNA_MeTrfase_FtsJ_dom"/>
</dbReference>
<dbReference type="SUPFAM" id="SSF53335">
    <property type="entry name" value="S-adenosyl-L-methionine-dependent methyltransferases"/>
    <property type="match status" value="1"/>
</dbReference>
<dbReference type="PANTHER" id="PTHR32319:SF0">
    <property type="entry name" value="BACTERIAL HEMOLYSIN-LIKE PROTEIN"/>
    <property type="match status" value="1"/>
</dbReference>
<dbReference type="InterPro" id="IPR029063">
    <property type="entry name" value="SAM-dependent_MTases_sf"/>
</dbReference>
<dbReference type="Pfam" id="PF01728">
    <property type="entry name" value="FtsJ"/>
    <property type="match status" value="1"/>
</dbReference>
<protein>
    <recommendedName>
        <fullName evidence="2">Ribosomal RNA methyltransferase FtsJ domain-containing protein</fullName>
    </recommendedName>
</protein>
<evidence type="ECO:0000313" key="3">
    <source>
        <dbReference type="EMBL" id="KAK9905612.1"/>
    </source>
</evidence>
<proteinExistence type="predicted"/>
<dbReference type="Proteomes" id="UP001491310">
    <property type="component" value="Unassembled WGS sequence"/>
</dbReference>
<dbReference type="PANTHER" id="PTHR32319">
    <property type="entry name" value="BACTERIAL HEMOLYSIN-LIKE PROTEIN"/>
    <property type="match status" value="1"/>
</dbReference>
<accession>A0ABR2YHG7</accession>
<dbReference type="InterPro" id="IPR004538">
    <property type="entry name" value="Hemolysin_A/TlyA"/>
</dbReference>
<dbReference type="EMBL" id="JALJOT010000011">
    <property type="protein sequence ID" value="KAK9905612.1"/>
    <property type="molecule type" value="Genomic_DNA"/>
</dbReference>
<keyword evidence="4" id="KW-1185">Reference proteome</keyword>
<keyword evidence="1" id="KW-0694">RNA-binding</keyword>
<sequence length="272" mass="29221">MMLLTCLRGPHFVSVPPILLEQAHLNWLSCHAALPSPLWRDQTIRRTFNATCRVTGTTDAHLFGVTSTELDGDPQTSPTLSKGKVAINGRVITKAGTPVASTSTVDITAEAPKFVCRAGLKLEGALDHFGLDVSGMRVLDAGLSTGGFTDCLLQRGASHVIGVDVGYGQVAERVRTDPRVTVMERTNLRYVQLTDLPEQQPVDLATLDLSFISLLKVLPAVCAVLAPRASLLALIKPQFEAGRDEVGKGGIVRDASIHRRVIEKEGKVPLNS</sequence>
<dbReference type="NCBIfam" id="TIGR00478">
    <property type="entry name" value="tly"/>
    <property type="match status" value="1"/>
</dbReference>
<name>A0ABR2YHG7_9CHLO</name>
<dbReference type="InterPro" id="IPR047048">
    <property type="entry name" value="TlyA"/>
</dbReference>
<feature type="domain" description="Ribosomal RNA methyltransferase FtsJ" evidence="2">
    <location>
        <begin position="114"/>
        <end position="263"/>
    </location>
</feature>
<comment type="caution">
    <text evidence="3">The sequence shown here is derived from an EMBL/GenBank/DDBJ whole genome shotgun (WGS) entry which is preliminary data.</text>
</comment>
<evidence type="ECO:0000256" key="1">
    <source>
        <dbReference type="ARBA" id="ARBA00022884"/>
    </source>
</evidence>
<organism evidence="3 4">
    <name type="scientific">Coccomyxa subellipsoidea</name>
    <dbReference type="NCBI Taxonomy" id="248742"/>
    <lineage>
        <taxon>Eukaryota</taxon>
        <taxon>Viridiplantae</taxon>
        <taxon>Chlorophyta</taxon>
        <taxon>core chlorophytes</taxon>
        <taxon>Trebouxiophyceae</taxon>
        <taxon>Trebouxiophyceae incertae sedis</taxon>
        <taxon>Coccomyxaceae</taxon>
        <taxon>Coccomyxa</taxon>
    </lineage>
</organism>
<dbReference type="Gene3D" id="3.40.50.150">
    <property type="entry name" value="Vaccinia Virus protein VP39"/>
    <property type="match status" value="1"/>
</dbReference>
<evidence type="ECO:0000259" key="2">
    <source>
        <dbReference type="Pfam" id="PF01728"/>
    </source>
</evidence>
<evidence type="ECO:0000313" key="4">
    <source>
        <dbReference type="Proteomes" id="UP001491310"/>
    </source>
</evidence>
<gene>
    <name evidence="3" type="ORF">WJX75_003067</name>
</gene>
<reference evidence="3 4" key="1">
    <citation type="journal article" date="2024" name="Nat. Commun.">
        <title>Phylogenomics reveals the evolutionary origins of lichenization in chlorophyte algae.</title>
        <authorList>
            <person name="Puginier C."/>
            <person name="Libourel C."/>
            <person name="Otte J."/>
            <person name="Skaloud P."/>
            <person name="Haon M."/>
            <person name="Grisel S."/>
            <person name="Petersen M."/>
            <person name="Berrin J.G."/>
            <person name="Delaux P.M."/>
            <person name="Dal Grande F."/>
            <person name="Keller J."/>
        </authorList>
    </citation>
    <scope>NUCLEOTIDE SEQUENCE [LARGE SCALE GENOMIC DNA]</scope>
    <source>
        <strain evidence="3 4">SAG 216-7</strain>
    </source>
</reference>